<name>A0A9X1VZP1_9BURK</name>
<evidence type="ECO:0000313" key="3">
    <source>
        <dbReference type="Proteomes" id="UP001139447"/>
    </source>
</evidence>
<accession>A0A9X1VZP1</accession>
<dbReference type="AlphaFoldDB" id="A0A9X1VZP1"/>
<dbReference type="EMBL" id="JALGBI010000003">
    <property type="protein sequence ID" value="MCJ0765849.1"/>
    <property type="molecule type" value="Genomic_DNA"/>
</dbReference>
<keyword evidence="1" id="KW-0732">Signal</keyword>
<keyword evidence="3" id="KW-1185">Reference proteome</keyword>
<dbReference type="RefSeq" id="WP_243309439.1">
    <property type="nucleotide sequence ID" value="NZ_JALGBI010000003.1"/>
</dbReference>
<comment type="caution">
    <text evidence="2">The sequence shown here is derived from an EMBL/GenBank/DDBJ whole genome shotgun (WGS) entry which is preliminary data.</text>
</comment>
<proteinExistence type="predicted"/>
<feature type="chain" id="PRO_5040905522" description="Lipoprotein transmembrane" evidence="1">
    <location>
        <begin position="22"/>
        <end position="165"/>
    </location>
</feature>
<evidence type="ECO:0000313" key="2">
    <source>
        <dbReference type="EMBL" id="MCJ0765849.1"/>
    </source>
</evidence>
<dbReference type="PROSITE" id="PS51257">
    <property type="entry name" value="PROKAR_LIPOPROTEIN"/>
    <property type="match status" value="1"/>
</dbReference>
<evidence type="ECO:0008006" key="4">
    <source>
        <dbReference type="Google" id="ProtNLM"/>
    </source>
</evidence>
<organism evidence="2 3">
    <name type="scientific">Variovorax terrae</name>
    <dbReference type="NCBI Taxonomy" id="2923278"/>
    <lineage>
        <taxon>Bacteria</taxon>
        <taxon>Pseudomonadati</taxon>
        <taxon>Pseudomonadota</taxon>
        <taxon>Betaproteobacteria</taxon>
        <taxon>Burkholderiales</taxon>
        <taxon>Comamonadaceae</taxon>
        <taxon>Variovorax</taxon>
    </lineage>
</organism>
<protein>
    <recommendedName>
        <fullName evidence="4">Lipoprotein transmembrane</fullName>
    </recommendedName>
</protein>
<sequence length="165" mass="18261">MNLRMLLMPWIAAAALGAGCASDPFPTFDVAPGTPREAVLARFGPPTRTVPLASGERLQYSSQPAGQFAVMVDLDAAGRVLQARQVLTAAEFARIRPGQWTRGDVEREFGRPATVDHTRDWAGDILTYRWTDGSDMFFWVYVDGQGLVQRTQQGMEFRNAPNDRS</sequence>
<feature type="signal peptide" evidence="1">
    <location>
        <begin position="1"/>
        <end position="21"/>
    </location>
</feature>
<gene>
    <name evidence="2" type="ORF">MMF98_21755</name>
</gene>
<dbReference type="Proteomes" id="UP001139447">
    <property type="component" value="Unassembled WGS sequence"/>
</dbReference>
<reference evidence="2" key="1">
    <citation type="submission" date="2022-03" db="EMBL/GenBank/DDBJ databases">
        <authorList>
            <person name="Woo C.Y."/>
        </authorList>
    </citation>
    <scope>NUCLEOTIDE SEQUENCE</scope>
    <source>
        <strain evidence="2">CYS-02</strain>
    </source>
</reference>
<evidence type="ECO:0000256" key="1">
    <source>
        <dbReference type="SAM" id="SignalP"/>
    </source>
</evidence>